<comment type="caution">
    <text evidence="3">The sequence shown here is derived from an EMBL/GenBank/DDBJ whole genome shotgun (WGS) entry which is preliminary data.</text>
</comment>
<feature type="domain" description="SpoVT-AbrB" evidence="2">
    <location>
        <begin position="182"/>
        <end position="229"/>
    </location>
</feature>
<protein>
    <recommendedName>
        <fullName evidence="2">SpoVT-AbrB domain-containing protein</fullName>
    </recommendedName>
</protein>
<evidence type="ECO:0000313" key="4">
    <source>
        <dbReference type="Proteomes" id="UP000637628"/>
    </source>
</evidence>
<keyword evidence="4" id="KW-1185">Reference proteome</keyword>
<organism evidence="3 4">
    <name type="scientific">Paractinoplanes durhamensis</name>
    <dbReference type="NCBI Taxonomy" id="113563"/>
    <lineage>
        <taxon>Bacteria</taxon>
        <taxon>Bacillati</taxon>
        <taxon>Actinomycetota</taxon>
        <taxon>Actinomycetes</taxon>
        <taxon>Micromonosporales</taxon>
        <taxon>Micromonosporaceae</taxon>
        <taxon>Paractinoplanes</taxon>
    </lineage>
</organism>
<reference evidence="3 4" key="1">
    <citation type="submission" date="2021-01" db="EMBL/GenBank/DDBJ databases">
        <title>Whole genome shotgun sequence of Actinoplanes durhamensis NBRC 14914.</title>
        <authorList>
            <person name="Komaki H."/>
            <person name="Tamura T."/>
        </authorList>
    </citation>
    <scope>NUCLEOTIDE SEQUENCE [LARGE SCALE GENOMIC DNA]</scope>
    <source>
        <strain evidence="3 4">NBRC 14914</strain>
    </source>
</reference>
<sequence>MPFIGRGGSSPPPDTLDSAVTQFTASIDVLNWENSDIAGIDTTGLIPSDTDAEPGDRCTDAMTHSLDAAHRGRVIIDRLRPRQAMRPAPSEHPDDVSDTDAAVLDAAPIGAAVRVVALPAVPVITPWLFDVVTLDGGGRFVPRDAVDVLRWRTYTDVALRITADHRVTATKVTRRAKAAAQATVVSTDGRGRLCLPSAHRTWLGVEPGDRVLVGTNRRSQQLVLMPAATLAGVLA</sequence>
<evidence type="ECO:0000256" key="1">
    <source>
        <dbReference type="PROSITE-ProRule" id="PRU01076"/>
    </source>
</evidence>
<evidence type="ECO:0000313" key="3">
    <source>
        <dbReference type="EMBL" id="GIE04087.1"/>
    </source>
</evidence>
<dbReference type="EMBL" id="BOML01000042">
    <property type="protein sequence ID" value="GIE04087.1"/>
    <property type="molecule type" value="Genomic_DNA"/>
</dbReference>
<accession>A0ABQ3Z2P0</accession>
<dbReference type="Proteomes" id="UP000637628">
    <property type="component" value="Unassembled WGS sequence"/>
</dbReference>
<dbReference type="InterPro" id="IPR007159">
    <property type="entry name" value="SpoVT-AbrB_dom"/>
</dbReference>
<name>A0ABQ3Z2P0_9ACTN</name>
<keyword evidence="1" id="KW-0238">DNA-binding</keyword>
<proteinExistence type="predicted"/>
<evidence type="ECO:0000259" key="2">
    <source>
        <dbReference type="PROSITE" id="PS51740"/>
    </source>
</evidence>
<gene>
    <name evidence="3" type="ORF">Adu01nite_54370</name>
</gene>
<dbReference type="PROSITE" id="PS51740">
    <property type="entry name" value="SPOVT_ABRB"/>
    <property type="match status" value="1"/>
</dbReference>